<dbReference type="FunFam" id="4.10.280.10:FF:000103">
    <property type="entry name" value="Transcription factor bHLH162"/>
    <property type="match status" value="1"/>
</dbReference>
<comment type="caution">
    <text evidence="7">The sequence shown here is derived from an EMBL/GenBank/DDBJ whole genome shotgun (WGS) entry which is preliminary data.</text>
</comment>
<keyword evidence="8" id="KW-1185">Reference proteome</keyword>
<evidence type="ECO:0000256" key="5">
    <source>
        <dbReference type="SAM" id="Coils"/>
    </source>
</evidence>
<keyword evidence="3" id="KW-0804">Transcription</keyword>
<protein>
    <recommendedName>
        <fullName evidence="6">BHLH domain-containing protein</fullName>
    </recommendedName>
</protein>
<evidence type="ECO:0000313" key="7">
    <source>
        <dbReference type="EMBL" id="KAK7272386.1"/>
    </source>
</evidence>
<evidence type="ECO:0000256" key="1">
    <source>
        <dbReference type="ARBA" id="ARBA00004123"/>
    </source>
</evidence>
<dbReference type="InterPro" id="IPR036638">
    <property type="entry name" value="HLH_DNA-bd_sf"/>
</dbReference>
<dbReference type="InterPro" id="IPR015660">
    <property type="entry name" value="MASH1/Ascl1a-like"/>
</dbReference>
<dbReference type="InterPro" id="IPR011598">
    <property type="entry name" value="bHLH_dom"/>
</dbReference>
<dbReference type="GO" id="GO:0046983">
    <property type="term" value="F:protein dimerization activity"/>
    <property type="evidence" value="ECO:0007669"/>
    <property type="project" value="InterPro"/>
</dbReference>
<gene>
    <name evidence="7" type="ORF">RJT34_28936</name>
</gene>
<dbReference type="PANTHER" id="PTHR13935">
    <property type="entry name" value="ACHAETE-SCUTE TRANSCRIPTION FACTOR-RELATED"/>
    <property type="match status" value="1"/>
</dbReference>
<feature type="coiled-coil region" evidence="5">
    <location>
        <begin position="56"/>
        <end position="83"/>
    </location>
</feature>
<dbReference type="GO" id="GO:0000981">
    <property type="term" value="F:DNA-binding transcription factor activity, RNA polymerase II-specific"/>
    <property type="evidence" value="ECO:0007669"/>
    <property type="project" value="TreeGrafter"/>
</dbReference>
<organism evidence="7 8">
    <name type="scientific">Clitoria ternatea</name>
    <name type="common">Butterfly pea</name>
    <dbReference type="NCBI Taxonomy" id="43366"/>
    <lineage>
        <taxon>Eukaryota</taxon>
        <taxon>Viridiplantae</taxon>
        <taxon>Streptophyta</taxon>
        <taxon>Embryophyta</taxon>
        <taxon>Tracheophyta</taxon>
        <taxon>Spermatophyta</taxon>
        <taxon>Magnoliopsida</taxon>
        <taxon>eudicotyledons</taxon>
        <taxon>Gunneridae</taxon>
        <taxon>Pentapetalae</taxon>
        <taxon>rosids</taxon>
        <taxon>fabids</taxon>
        <taxon>Fabales</taxon>
        <taxon>Fabaceae</taxon>
        <taxon>Papilionoideae</taxon>
        <taxon>50 kb inversion clade</taxon>
        <taxon>NPAAA clade</taxon>
        <taxon>indigoferoid/millettioid clade</taxon>
        <taxon>Phaseoleae</taxon>
        <taxon>Clitoria</taxon>
    </lineage>
</organism>
<dbReference type="Pfam" id="PF00010">
    <property type="entry name" value="HLH"/>
    <property type="match status" value="1"/>
</dbReference>
<dbReference type="PROSITE" id="PS50888">
    <property type="entry name" value="BHLH"/>
    <property type="match status" value="1"/>
</dbReference>
<keyword evidence="5" id="KW-0175">Coiled coil</keyword>
<evidence type="ECO:0000313" key="8">
    <source>
        <dbReference type="Proteomes" id="UP001359559"/>
    </source>
</evidence>
<dbReference type="GO" id="GO:0090575">
    <property type="term" value="C:RNA polymerase II transcription regulator complex"/>
    <property type="evidence" value="ECO:0007669"/>
    <property type="project" value="TreeGrafter"/>
</dbReference>
<dbReference type="PANTHER" id="PTHR13935:SF63">
    <property type="entry name" value="BHLH DOMAIN-CONTAINING PROTEIN"/>
    <property type="match status" value="1"/>
</dbReference>
<dbReference type="Gene3D" id="4.10.280.10">
    <property type="entry name" value="Helix-loop-helix DNA-binding domain"/>
    <property type="match status" value="1"/>
</dbReference>
<reference evidence="7 8" key="1">
    <citation type="submission" date="2024-01" db="EMBL/GenBank/DDBJ databases">
        <title>The genomes of 5 underutilized Papilionoideae crops provide insights into root nodulation and disease resistance.</title>
        <authorList>
            <person name="Yuan L."/>
        </authorList>
    </citation>
    <scope>NUCLEOTIDE SEQUENCE [LARGE SCALE GENOMIC DNA]</scope>
    <source>
        <strain evidence="7">LY-2023</strain>
        <tissue evidence="7">Leaf</tissue>
    </source>
</reference>
<dbReference type="AlphaFoldDB" id="A0AAN9FDV6"/>
<proteinExistence type="predicted"/>
<dbReference type="EMBL" id="JAYKXN010000007">
    <property type="protein sequence ID" value="KAK7272386.1"/>
    <property type="molecule type" value="Genomic_DNA"/>
</dbReference>
<dbReference type="Proteomes" id="UP001359559">
    <property type="component" value="Unassembled WGS sequence"/>
</dbReference>
<evidence type="ECO:0000256" key="4">
    <source>
        <dbReference type="ARBA" id="ARBA00023242"/>
    </source>
</evidence>
<dbReference type="GO" id="GO:0000977">
    <property type="term" value="F:RNA polymerase II transcription regulatory region sequence-specific DNA binding"/>
    <property type="evidence" value="ECO:0007669"/>
    <property type="project" value="TreeGrafter"/>
</dbReference>
<keyword evidence="4" id="KW-0539">Nucleus</keyword>
<evidence type="ECO:0000259" key="6">
    <source>
        <dbReference type="PROSITE" id="PS50888"/>
    </source>
</evidence>
<sequence>MENQQGSPPSSSTKVERRIIEKNRRNHMKNLHSELNSLIPNNNPKGAMPLALPDQVDEAINYIKSLETKVKMLQQKKESFMERKRTRGECSSASEAQQSLKTPKIEIYETGSLLEVVLKFGVDNQFMFLEVLRILHEDNVEIMTANSSRAGDFMLHVVRGEVMQTSSQFGATKVSERLKSFVNGSMSDVEIEPEMWGLDFSEWGLLDLTPDKIPNPL</sequence>
<dbReference type="SUPFAM" id="SSF47459">
    <property type="entry name" value="HLH, helix-loop-helix DNA-binding domain"/>
    <property type="match status" value="1"/>
</dbReference>
<evidence type="ECO:0000256" key="3">
    <source>
        <dbReference type="ARBA" id="ARBA00023163"/>
    </source>
</evidence>
<accession>A0AAN9FDV6</accession>
<keyword evidence="2" id="KW-0805">Transcription regulation</keyword>
<name>A0AAN9FDV6_CLITE</name>
<comment type="subcellular location">
    <subcellularLocation>
        <location evidence="1">Nucleus</location>
    </subcellularLocation>
</comment>
<evidence type="ECO:0000256" key="2">
    <source>
        <dbReference type="ARBA" id="ARBA00023015"/>
    </source>
</evidence>
<feature type="domain" description="BHLH" evidence="6">
    <location>
        <begin position="12"/>
        <end position="66"/>
    </location>
</feature>